<dbReference type="AlphaFoldDB" id="A0A1G8ZCX5"/>
<dbReference type="Proteomes" id="UP000199433">
    <property type="component" value="Unassembled WGS sequence"/>
</dbReference>
<dbReference type="GO" id="GO:0016747">
    <property type="term" value="F:acyltransferase activity, transferring groups other than amino-acyl groups"/>
    <property type="evidence" value="ECO:0007669"/>
    <property type="project" value="InterPro"/>
</dbReference>
<dbReference type="STRING" id="426701.SAMN04488098_10142"/>
<organism evidence="3 4">
    <name type="scientific">Alkalibacterium thalassium</name>
    <dbReference type="NCBI Taxonomy" id="426701"/>
    <lineage>
        <taxon>Bacteria</taxon>
        <taxon>Bacillati</taxon>
        <taxon>Bacillota</taxon>
        <taxon>Bacilli</taxon>
        <taxon>Lactobacillales</taxon>
        <taxon>Carnobacteriaceae</taxon>
        <taxon>Alkalibacterium</taxon>
    </lineage>
</organism>
<dbReference type="OrthoDB" id="9793389at2"/>
<dbReference type="RefSeq" id="WP_091266147.1">
    <property type="nucleotide sequence ID" value="NZ_FNFK01000014.1"/>
</dbReference>
<gene>
    <name evidence="3" type="ORF">SAMN04488098_10142</name>
</gene>
<name>A0A1G8ZCX5_9LACT</name>
<dbReference type="SUPFAM" id="SSF55729">
    <property type="entry name" value="Acyl-CoA N-acyltransferases (Nat)"/>
    <property type="match status" value="1"/>
</dbReference>
<proteinExistence type="predicted"/>
<sequence length="91" mass="10664">MEFSKGNNRFYKEEDGQLLAEITWVSQGDRVGVDHTFVDPSLRGQGVAEQLVDRVVEEMQKEQKKIYPICPYVVELFKRKPDKYEHVQAFD</sequence>
<feature type="domain" description="N-acetyltransferase" evidence="1">
    <location>
        <begin position="1"/>
        <end position="91"/>
    </location>
</feature>
<dbReference type="Pfam" id="PF14542">
    <property type="entry name" value="Acetyltransf_CG"/>
    <property type="match status" value="1"/>
</dbReference>
<accession>A0A1G8ZCX5</accession>
<dbReference type="PROSITE" id="PS51729">
    <property type="entry name" value="GNAT_YJDJ"/>
    <property type="match status" value="1"/>
</dbReference>
<dbReference type="PROSITE" id="PS51186">
    <property type="entry name" value="GNAT"/>
    <property type="match status" value="1"/>
</dbReference>
<dbReference type="CDD" id="cd04301">
    <property type="entry name" value="NAT_SF"/>
    <property type="match status" value="1"/>
</dbReference>
<dbReference type="EMBL" id="FNFK01000014">
    <property type="protein sequence ID" value="SDK12976.1"/>
    <property type="molecule type" value="Genomic_DNA"/>
</dbReference>
<evidence type="ECO:0000259" key="1">
    <source>
        <dbReference type="PROSITE" id="PS51186"/>
    </source>
</evidence>
<dbReference type="InterPro" id="IPR031165">
    <property type="entry name" value="GNAT_YJDJ"/>
</dbReference>
<evidence type="ECO:0000259" key="2">
    <source>
        <dbReference type="PROSITE" id="PS51729"/>
    </source>
</evidence>
<evidence type="ECO:0000313" key="3">
    <source>
        <dbReference type="EMBL" id="SDK12976.1"/>
    </source>
</evidence>
<dbReference type="InterPro" id="IPR016181">
    <property type="entry name" value="Acyl_CoA_acyltransferase"/>
</dbReference>
<dbReference type="InterPro" id="IPR000182">
    <property type="entry name" value="GNAT_dom"/>
</dbReference>
<dbReference type="Gene3D" id="3.40.630.30">
    <property type="match status" value="1"/>
</dbReference>
<evidence type="ECO:0000313" key="4">
    <source>
        <dbReference type="Proteomes" id="UP000199433"/>
    </source>
</evidence>
<dbReference type="PANTHER" id="PTHR31435:SF10">
    <property type="entry name" value="BSR4717 PROTEIN"/>
    <property type="match status" value="1"/>
</dbReference>
<keyword evidence="4" id="KW-1185">Reference proteome</keyword>
<protein>
    <submittedName>
        <fullName evidence="3">Uncharacterized protein</fullName>
    </submittedName>
</protein>
<feature type="domain" description="N-acetyltransferase" evidence="2">
    <location>
        <begin position="2"/>
        <end position="89"/>
    </location>
</feature>
<dbReference type="InterPro" id="IPR045057">
    <property type="entry name" value="Gcn5-rel_NAT"/>
</dbReference>
<reference evidence="4" key="1">
    <citation type="submission" date="2016-10" db="EMBL/GenBank/DDBJ databases">
        <authorList>
            <person name="Varghese N."/>
            <person name="Submissions S."/>
        </authorList>
    </citation>
    <scope>NUCLEOTIDE SEQUENCE [LARGE SCALE GENOMIC DNA]</scope>
    <source>
        <strain evidence="4">DSM 19181</strain>
    </source>
</reference>
<dbReference type="PANTHER" id="PTHR31435">
    <property type="entry name" value="PROTEIN NATD1"/>
    <property type="match status" value="1"/>
</dbReference>